<name>A0A1M7I6T4_9FIRM</name>
<dbReference type="RefSeq" id="WP_073255188.1">
    <property type="nucleotide sequence ID" value="NZ_FRCR01000004.1"/>
</dbReference>
<gene>
    <name evidence="2" type="ORF">SAMN05660826_00865</name>
</gene>
<feature type="transmembrane region" description="Helical" evidence="1">
    <location>
        <begin position="145"/>
        <end position="165"/>
    </location>
</feature>
<feature type="transmembrane region" description="Helical" evidence="1">
    <location>
        <begin position="195"/>
        <end position="219"/>
    </location>
</feature>
<evidence type="ECO:0000313" key="3">
    <source>
        <dbReference type="Proteomes" id="UP000184375"/>
    </source>
</evidence>
<reference evidence="3" key="1">
    <citation type="submission" date="2016-11" db="EMBL/GenBank/DDBJ databases">
        <authorList>
            <person name="Varghese N."/>
            <person name="Submissions S."/>
        </authorList>
    </citation>
    <scope>NUCLEOTIDE SEQUENCE [LARGE SCALE GENOMIC DNA]</scope>
    <source>
        <strain evidence="3">DSM 18802</strain>
    </source>
</reference>
<evidence type="ECO:0008006" key="4">
    <source>
        <dbReference type="Google" id="ProtNLM"/>
    </source>
</evidence>
<dbReference type="AlphaFoldDB" id="A0A1M7I6T4"/>
<feature type="transmembrane region" description="Helical" evidence="1">
    <location>
        <begin position="104"/>
        <end position="133"/>
    </location>
</feature>
<protein>
    <recommendedName>
        <fullName evidence="4">Alpha-glucosidase</fullName>
    </recommendedName>
</protein>
<keyword evidence="1" id="KW-1133">Transmembrane helix</keyword>
<keyword evidence="1" id="KW-0472">Membrane</keyword>
<keyword evidence="3" id="KW-1185">Reference proteome</keyword>
<keyword evidence="1" id="KW-0812">Transmembrane</keyword>
<dbReference type="Proteomes" id="UP000184375">
    <property type="component" value="Unassembled WGS sequence"/>
</dbReference>
<dbReference type="OrthoDB" id="1956705at2"/>
<evidence type="ECO:0000313" key="2">
    <source>
        <dbReference type="EMBL" id="SHM36430.1"/>
    </source>
</evidence>
<sequence length="226" mass="25387">MENEILAILTSIEEKLNSSSISPRIRASLTRELAKAKSRYCNFNASLLKGETKKQVYESLTKKGKDLLKNSSNLNNVYSYLRYANAAYFDFTNSLEPLNTGIRLFTLTSALLIALSPQFLGAIFSFVLVLPIFLGLNALKKRSSFGYIMASFIFPVSLVVSTLWLRFGYRVLKDYSEVLIETVQATGKSPEIARFLITIPPLLSLLLLISACLMMINLYKMRDALI</sequence>
<proteinExistence type="predicted"/>
<dbReference type="EMBL" id="FRCR01000004">
    <property type="protein sequence ID" value="SHM36430.1"/>
    <property type="molecule type" value="Genomic_DNA"/>
</dbReference>
<organism evidence="2 3">
    <name type="scientific">Caldanaerovirga acetigignens</name>
    <dbReference type="NCBI Taxonomy" id="447595"/>
    <lineage>
        <taxon>Bacteria</taxon>
        <taxon>Bacillati</taxon>
        <taxon>Bacillota</taxon>
        <taxon>Clostridia</taxon>
        <taxon>Thermosediminibacterales</taxon>
        <taxon>Thermosediminibacteraceae</taxon>
        <taxon>Caldanaerovirga</taxon>
    </lineage>
</organism>
<accession>A0A1M7I6T4</accession>
<evidence type="ECO:0000256" key="1">
    <source>
        <dbReference type="SAM" id="Phobius"/>
    </source>
</evidence>